<proteinExistence type="predicted"/>
<protein>
    <submittedName>
        <fullName evidence="1">Uncharacterized protein</fullName>
    </submittedName>
</protein>
<keyword evidence="2" id="KW-1185">Reference proteome</keyword>
<organism evidence="1 2">
    <name type="scientific">Cloacibacillus porcorum</name>
    <dbReference type="NCBI Taxonomy" id="1197717"/>
    <lineage>
        <taxon>Bacteria</taxon>
        <taxon>Thermotogati</taxon>
        <taxon>Synergistota</taxon>
        <taxon>Synergistia</taxon>
        <taxon>Synergistales</taxon>
        <taxon>Synergistaceae</taxon>
        <taxon>Cloacibacillus</taxon>
    </lineage>
</organism>
<accession>A0A1B2I2G6</accession>
<name>A0A1B2I2G6_9BACT</name>
<dbReference type="AlphaFoldDB" id="A0A1B2I2G6"/>
<gene>
    <name evidence="1" type="ORF">BED41_03045</name>
</gene>
<reference evidence="1" key="1">
    <citation type="submission" date="2016-08" db="EMBL/GenBank/DDBJ databases">
        <title>Complete genome of Cloacibacillus porcorum.</title>
        <authorList>
            <person name="Looft T."/>
            <person name="Bayles D.O."/>
            <person name="Alt D.P."/>
        </authorList>
    </citation>
    <scope>NUCLEOTIDE SEQUENCE [LARGE SCALE GENOMIC DNA]</scope>
    <source>
        <strain evidence="1">CL-84</strain>
    </source>
</reference>
<sequence>MIMVEIEDFSAGLICGEDTLLLGNSERKNASIGRIIETWPESFPDRALIVLDHKGRLYESFAREALLADLSSEGSLIPDLIEPFIANEDIGVGSENIAYVIRQAVYQEIKSRDANDKFFDDLGKLVTDRMLLYMLETAKNVVHNLTACAGAEGEEGVIGTLPSLNLFQIFCRQHRFIETLMTKTIGGETGILPVKYRLKEAEAASAFITREFALARYILEHELRFQKNGDRDAPLPFADLLSTNGDNTNTQRCIKMQADASTADFRALITLMRRGAGLFRSLNTLKLGEYLSAPQGRPLFVCSSGSASADRGFAPLLIAAIGAAAQNTKSSAVILIPELDRWGLLNYLDKFRQSWDRLSFTFGYDNFSRLSLESRTEDGQLLETLYSASTQRIWHASEEERLNRAFGTYVSAADVIYRPEDLNEEIRAVEKEGRVTYAALEEQPRPAPVKRRVKLRRARRAAKLWIAEGAERHEKLTLASLLEEGETL</sequence>
<evidence type="ECO:0000313" key="1">
    <source>
        <dbReference type="EMBL" id="ANZ44153.1"/>
    </source>
</evidence>
<evidence type="ECO:0000313" key="2">
    <source>
        <dbReference type="Proteomes" id="UP000093044"/>
    </source>
</evidence>
<dbReference type="Proteomes" id="UP000093044">
    <property type="component" value="Chromosome"/>
</dbReference>
<dbReference type="EMBL" id="CP016757">
    <property type="protein sequence ID" value="ANZ44153.1"/>
    <property type="molecule type" value="Genomic_DNA"/>
</dbReference>
<dbReference type="KEGG" id="cpor:BED41_03045"/>
<dbReference type="STRING" id="1197717.BED41_03045"/>